<proteinExistence type="predicted"/>
<feature type="region of interest" description="Disordered" evidence="1">
    <location>
        <begin position="99"/>
        <end position="118"/>
    </location>
</feature>
<comment type="caution">
    <text evidence="2">The sequence shown here is derived from an EMBL/GenBank/DDBJ whole genome shotgun (WGS) entry which is preliminary data.</text>
</comment>
<evidence type="ECO:0000313" key="2">
    <source>
        <dbReference type="EMBL" id="KAD0085681.1"/>
    </source>
</evidence>
<dbReference type="Proteomes" id="UP000326396">
    <property type="component" value="Unassembled WGS sequence"/>
</dbReference>
<reference evidence="2 3" key="1">
    <citation type="submission" date="2019-05" db="EMBL/GenBank/DDBJ databases">
        <title>Mikania micrantha, genome provides insights into the molecular mechanism of rapid growth.</title>
        <authorList>
            <person name="Liu B."/>
        </authorList>
    </citation>
    <scope>NUCLEOTIDE SEQUENCE [LARGE SCALE GENOMIC DNA]</scope>
    <source>
        <strain evidence="2">NLD-2019</strain>
        <tissue evidence="2">Leaf</tissue>
    </source>
</reference>
<dbReference type="EMBL" id="SZYD01001978">
    <property type="protein sequence ID" value="KAD0085681.1"/>
    <property type="molecule type" value="Genomic_DNA"/>
</dbReference>
<accession>A0A5N6LB03</accession>
<evidence type="ECO:0000256" key="1">
    <source>
        <dbReference type="SAM" id="MobiDB-lite"/>
    </source>
</evidence>
<evidence type="ECO:0000313" key="3">
    <source>
        <dbReference type="Proteomes" id="UP000326396"/>
    </source>
</evidence>
<feature type="compositionally biased region" description="Basic and acidic residues" evidence="1">
    <location>
        <begin position="102"/>
        <end position="118"/>
    </location>
</feature>
<keyword evidence="3" id="KW-1185">Reference proteome</keyword>
<gene>
    <name evidence="2" type="ORF">E3N88_44804</name>
</gene>
<protein>
    <submittedName>
        <fullName evidence="2">Uncharacterized protein</fullName>
    </submittedName>
</protein>
<organism evidence="2 3">
    <name type="scientific">Mikania micrantha</name>
    <name type="common">bitter vine</name>
    <dbReference type="NCBI Taxonomy" id="192012"/>
    <lineage>
        <taxon>Eukaryota</taxon>
        <taxon>Viridiplantae</taxon>
        <taxon>Streptophyta</taxon>
        <taxon>Embryophyta</taxon>
        <taxon>Tracheophyta</taxon>
        <taxon>Spermatophyta</taxon>
        <taxon>Magnoliopsida</taxon>
        <taxon>eudicotyledons</taxon>
        <taxon>Gunneridae</taxon>
        <taxon>Pentapetalae</taxon>
        <taxon>asterids</taxon>
        <taxon>campanulids</taxon>
        <taxon>Asterales</taxon>
        <taxon>Asteraceae</taxon>
        <taxon>Asteroideae</taxon>
        <taxon>Heliantheae alliance</taxon>
        <taxon>Eupatorieae</taxon>
        <taxon>Mikania</taxon>
    </lineage>
</organism>
<name>A0A5N6LB03_9ASTR</name>
<dbReference type="AlphaFoldDB" id="A0A5N6LB03"/>
<sequence length="118" mass="13571">MTTRSTTVSLNTNVGRHHPYRRPLSCRHHHHQRLRHIHHRPPLPPSSLGFCRINSSIVHNTTDINLQAFRSTVLWRVAGLLSCYRRLQPVRHGGYAWVDSGGHGDGDGGKEDGNKWWW</sequence>